<keyword evidence="1" id="KW-0812">Transmembrane</keyword>
<dbReference type="InterPro" id="IPR020846">
    <property type="entry name" value="MFS_dom"/>
</dbReference>
<gene>
    <name evidence="3" type="ORF">METZ01_LOCUS124518</name>
</gene>
<dbReference type="PROSITE" id="PS50850">
    <property type="entry name" value="MFS"/>
    <property type="match status" value="1"/>
</dbReference>
<dbReference type="EMBL" id="UINC01017323">
    <property type="protein sequence ID" value="SVA71664.1"/>
    <property type="molecule type" value="Genomic_DNA"/>
</dbReference>
<feature type="transmembrane region" description="Helical" evidence="1">
    <location>
        <begin position="335"/>
        <end position="358"/>
    </location>
</feature>
<feature type="transmembrane region" description="Helical" evidence="1">
    <location>
        <begin position="273"/>
        <end position="291"/>
    </location>
</feature>
<dbReference type="GO" id="GO:0022857">
    <property type="term" value="F:transmembrane transporter activity"/>
    <property type="evidence" value="ECO:0007669"/>
    <property type="project" value="InterPro"/>
</dbReference>
<evidence type="ECO:0000259" key="2">
    <source>
        <dbReference type="PROSITE" id="PS50850"/>
    </source>
</evidence>
<sequence length="399" mass="42950">MFGQTGMRLVSAPTFMPAYLFALSGSEFVVGLTRALQAAGTVISPIIGASTIGHRQRVLSTTLVTAAMMRIQILGLALAGFFLGQRALLPAIIVFLTLMGFFQGMAQVTMNTLRARVIPVHRRGFVSGARNFLAGFTSAGVSYLAGAYVLENNLLGNGYGTMFLIAFGIATLGLGALALTRETDTSAVRPRESTSEALRAIPGLLRHNPEFAKFFIARALGSCGRMALPFYILYAGTRMELTGTVLGLLTTVWMITSSTSNLFWGLLADRRGYRIVMIATLAIWTLSHVQLLFVESLSGIIAFFIVMGVPSGGFNQSGQNMVLEFGDTKDIPIRLAASGSTVNFVGAIGPLLGGLIVWTLSYQALFITTIVLQLVGLVILVRWVPEPRRRPFGLKQTPE</sequence>
<accession>A0A381Y3R2</accession>
<organism evidence="3">
    <name type="scientific">marine metagenome</name>
    <dbReference type="NCBI Taxonomy" id="408172"/>
    <lineage>
        <taxon>unclassified sequences</taxon>
        <taxon>metagenomes</taxon>
        <taxon>ecological metagenomes</taxon>
    </lineage>
</organism>
<name>A0A381Y3R2_9ZZZZ</name>
<reference evidence="3" key="1">
    <citation type="submission" date="2018-05" db="EMBL/GenBank/DDBJ databases">
        <authorList>
            <person name="Lanie J.A."/>
            <person name="Ng W.-L."/>
            <person name="Kazmierczak K.M."/>
            <person name="Andrzejewski T.M."/>
            <person name="Davidsen T.M."/>
            <person name="Wayne K.J."/>
            <person name="Tettelin H."/>
            <person name="Glass J.I."/>
            <person name="Rusch D."/>
            <person name="Podicherti R."/>
            <person name="Tsui H.-C.T."/>
            <person name="Winkler M.E."/>
        </authorList>
    </citation>
    <scope>NUCLEOTIDE SEQUENCE</scope>
</reference>
<dbReference type="InterPro" id="IPR052528">
    <property type="entry name" value="Sugar_transport-like"/>
</dbReference>
<evidence type="ECO:0000313" key="3">
    <source>
        <dbReference type="EMBL" id="SVA71664.1"/>
    </source>
</evidence>
<dbReference type="InterPro" id="IPR011701">
    <property type="entry name" value="MFS"/>
</dbReference>
<keyword evidence="1" id="KW-1133">Transmembrane helix</keyword>
<dbReference type="Gene3D" id="1.20.1250.20">
    <property type="entry name" value="MFS general substrate transporter like domains"/>
    <property type="match status" value="2"/>
</dbReference>
<dbReference type="PANTHER" id="PTHR23526:SF1">
    <property type="entry name" value="MAJOR FACILITATOR SUPERFAMILY MFS_1"/>
    <property type="match status" value="1"/>
</dbReference>
<feature type="transmembrane region" description="Helical" evidence="1">
    <location>
        <begin position="131"/>
        <end position="150"/>
    </location>
</feature>
<keyword evidence="1" id="KW-0472">Membrane</keyword>
<dbReference type="SUPFAM" id="SSF103473">
    <property type="entry name" value="MFS general substrate transporter"/>
    <property type="match status" value="1"/>
</dbReference>
<proteinExistence type="predicted"/>
<feature type="transmembrane region" description="Helical" evidence="1">
    <location>
        <begin position="58"/>
        <end position="82"/>
    </location>
</feature>
<feature type="transmembrane region" description="Helical" evidence="1">
    <location>
        <begin position="162"/>
        <end position="180"/>
    </location>
</feature>
<dbReference type="Pfam" id="PF07690">
    <property type="entry name" value="MFS_1"/>
    <property type="match status" value="1"/>
</dbReference>
<feature type="transmembrane region" description="Helical" evidence="1">
    <location>
        <begin position="246"/>
        <end position="266"/>
    </location>
</feature>
<dbReference type="AlphaFoldDB" id="A0A381Y3R2"/>
<feature type="transmembrane region" description="Helical" evidence="1">
    <location>
        <begin position="215"/>
        <end position="234"/>
    </location>
</feature>
<feature type="domain" description="Major facilitator superfamily (MFS) profile" evidence="2">
    <location>
        <begin position="161"/>
        <end position="399"/>
    </location>
</feature>
<protein>
    <recommendedName>
        <fullName evidence="2">Major facilitator superfamily (MFS) profile domain-containing protein</fullName>
    </recommendedName>
</protein>
<dbReference type="InterPro" id="IPR036259">
    <property type="entry name" value="MFS_trans_sf"/>
</dbReference>
<feature type="transmembrane region" description="Helical" evidence="1">
    <location>
        <begin position="88"/>
        <end position="110"/>
    </location>
</feature>
<dbReference type="PANTHER" id="PTHR23526">
    <property type="entry name" value="INTEGRAL MEMBRANE TRANSPORT PROTEIN-RELATED"/>
    <property type="match status" value="1"/>
</dbReference>
<evidence type="ECO:0000256" key="1">
    <source>
        <dbReference type="SAM" id="Phobius"/>
    </source>
</evidence>
<feature type="transmembrane region" description="Helical" evidence="1">
    <location>
        <begin position="364"/>
        <end position="385"/>
    </location>
</feature>
<feature type="transmembrane region" description="Helical" evidence="1">
    <location>
        <begin position="297"/>
        <end position="314"/>
    </location>
</feature>